<proteinExistence type="predicted"/>
<accession>A0A2M4DR77</accession>
<organism evidence="1">
    <name type="scientific">Anopheles darlingi</name>
    <name type="common">Mosquito</name>
    <dbReference type="NCBI Taxonomy" id="43151"/>
    <lineage>
        <taxon>Eukaryota</taxon>
        <taxon>Metazoa</taxon>
        <taxon>Ecdysozoa</taxon>
        <taxon>Arthropoda</taxon>
        <taxon>Hexapoda</taxon>
        <taxon>Insecta</taxon>
        <taxon>Pterygota</taxon>
        <taxon>Neoptera</taxon>
        <taxon>Endopterygota</taxon>
        <taxon>Diptera</taxon>
        <taxon>Nematocera</taxon>
        <taxon>Culicoidea</taxon>
        <taxon>Culicidae</taxon>
        <taxon>Anophelinae</taxon>
        <taxon>Anopheles</taxon>
    </lineage>
</organism>
<evidence type="ECO:0000313" key="1">
    <source>
        <dbReference type="EMBL" id="MBW80057.1"/>
    </source>
</evidence>
<protein>
    <submittedName>
        <fullName evidence="1">Putative secreted protein</fullName>
    </submittedName>
</protein>
<reference evidence="1" key="1">
    <citation type="submission" date="2018-01" db="EMBL/GenBank/DDBJ databases">
        <title>An insight into the sialome of Amazonian anophelines.</title>
        <authorList>
            <person name="Ribeiro J.M."/>
            <person name="Scarpassa V."/>
            <person name="Calvo E."/>
        </authorList>
    </citation>
    <scope>NUCLEOTIDE SEQUENCE</scope>
</reference>
<name>A0A2M4DR77_ANODA</name>
<sequence length="69" mass="7505">MFFNFDFKAMRVPVVAVPLRLCCHQSRNFRNPESIDISSDVSPGCSGVGGNDANISRAVTAPIPWIPVV</sequence>
<dbReference type="EMBL" id="GGFL01015879">
    <property type="protein sequence ID" value="MBW80057.1"/>
    <property type="molecule type" value="Transcribed_RNA"/>
</dbReference>
<dbReference type="AlphaFoldDB" id="A0A2M4DR77"/>